<name>A0ABS7A6E7_9PROT</name>
<dbReference type="RefSeq" id="WP_219762449.1">
    <property type="nucleotide sequence ID" value="NZ_JAHYBZ010000002.1"/>
</dbReference>
<evidence type="ECO:0000313" key="2">
    <source>
        <dbReference type="EMBL" id="MBW6397873.1"/>
    </source>
</evidence>
<organism evidence="2 3">
    <name type="scientific">Roseomonas alba</name>
    <dbReference type="NCBI Taxonomy" id="2846776"/>
    <lineage>
        <taxon>Bacteria</taxon>
        <taxon>Pseudomonadati</taxon>
        <taxon>Pseudomonadota</taxon>
        <taxon>Alphaproteobacteria</taxon>
        <taxon>Acetobacterales</taxon>
        <taxon>Roseomonadaceae</taxon>
        <taxon>Roseomonas</taxon>
    </lineage>
</organism>
<accession>A0ABS7A6E7</accession>
<sequence length="272" mass="29230">MLNETVQAIAQLGVGLFALAMVLVQFIAKEIGYLIGQRAAAREKGVGEGVGVVVGGMLGLLAFVLALTLSFSSARFQERREGTLAEANAIGTAWLQAQAIGGPRGGEIARLLEEYTALRRTFVLMDRDAAAETEVSRRSNALQSEMWGHVTALVRERPDPTTNSLMNALNNAFDLATAERFAFAMLFPPQLFWLLVGMSLVSMSALGFQLGLRGKPLRVLTVLLLCMWTATTTVILDMGSARLGGIRVGSQAYDWTIQGFQGGVTIPPAPSR</sequence>
<dbReference type="Proteomes" id="UP001196565">
    <property type="component" value="Unassembled WGS sequence"/>
</dbReference>
<gene>
    <name evidence="2" type="ORF">KPL78_08460</name>
</gene>
<keyword evidence="1" id="KW-0812">Transmembrane</keyword>
<dbReference type="EMBL" id="JAHYBZ010000002">
    <property type="protein sequence ID" value="MBW6397873.1"/>
    <property type="molecule type" value="Genomic_DNA"/>
</dbReference>
<proteinExistence type="predicted"/>
<feature type="transmembrane region" description="Helical" evidence="1">
    <location>
        <begin position="6"/>
        <end position="28"/>
    </location>
</feature>
<keyword evidence="3" id="KW-1185">Reference proteome</keyword>
<feature type="transmembrane region" description="Helical" evidence="1">
    <location>
        <begin position="49"/>
        <end position="71"/>
    </location>
</feature>
<feature type="transmembrane region" description="Helical" evidence="1">
    <location>
        <begin position="191"/>
        <end position="212"/>
    </location>
</feature>
<evidence type="ECO:0000313" key="3">
    <source>
        <dbReference type="Proteomes" id="UP001196565"/>
    </source>
</evidence>
<reference evidence="2 3" key="1">
    <citation type="submission" date="2021-07" db="EMBL/GenBank/DDBJ databases">
        <authorList>
            <person name="So Y."/>
        </authorList>
    </citation>
    <scope>NUCLEOTIDE SEQUENCE [LARGE SCALE GENOMIC DNA]</scope>
    <source>
        <strain evidence="2 3">HJA6</strain>
    </source>
</reference>
<feature type="transmembrane region" description="Helical" evidence="1">
    <location>
        <begin position="219"/>
        <end position="236"/>
    </location>
</feature>
<keyword evidence="1" id="KW-1133">Transmembrane helix</keyword>
<comment type="caution">
    <text evidence="2">The sequence shown here is derived from an EMBL/GenBank/DDBJ whole genome shotgun (WGS) entry which is preliminary data.</text>
</comment>
<evidence type="ECO:0000256" key="1">
    <source>
        <dbReference type="SAM" id="Phobius"/>
    </source>
</evidence>
<protein>
    <recommendedName>
        <fullName evidence="4">DUF4239 domain-containing protein</fullName>
    </recommendedName>
</protein>
<evidence type="ECO:0008006" key="4">
    <source>
        <dbReference type="Google" id="ProtNLM"/>
    </source>
</evidence>
<keyword evidence="1" id="KW-0472">Membrane</keyword>